<dbReference type="Gene3D" id="3.40.1010.10">
    <property type="entry name" value="Cobalt-precorrin-4 Transmethylase, Domain 1"/>
    <property type="match status" value="1"/>
</dbReference>
<dbReference type="Pfam" id="PF23016">
    <property type="entry name" value="RsmI_C"/>
    <property type="match status" value="1"/>
</dbReference>
<evidence type="ECO:0000256" key="6">
    <source>
        <dbReference type="HAMAP-Rule" id="MF_01877"/>
    </source>
</evidence>
<proteinExistence type="inferred from homology"/>
<evidence type="ECO:0000259" key="8">
    <source>
        <dbReference type="Pfam" id="PF23016"/>
    </source>
</evidence>
<keyword evidence="4 6" id="KW-0808">Transferase</keyword>
<dbReference type="PATRIC" id="fig|1224164.3.peg.923"/>
<gene>
    <name evidence="6" type="primary">rsmI</name>
    <name evidence="9" type="ORF">B843_04650</name>
</gene>
<dbReference type="HOGENOM" id="CLU_044779_0_0_11"/>
<dbReference type="GO" id="GO:0005737">
    <property type="term" value="C:cytoplasm"/>
    <property type="evidence" value="ECO:0007669"/>
    <property type="project" value="UniProtKB-SubCell"/>
</dbReference>
<keyword evidence="1 6" id="KW-0963">Cytoplasm</keyword>
<feature type="domain" description="Tetrapyrrole methylase" evidence="7">
    <location>
        <begin position="17"/>
        <end position="218"/>
    </location>
</feature>
<reference evidence="9 10" key="1">
    <citation type="submission" date="2013-02" db="EMBL/GenBank/DDBJ databases">
        <title>The complete genome sequence of Corynebacterium vitaeruminis DSM 20294.</title>
        <authorList>
            <person name="Ruckert C."/>
            <person name="Albersmeier A."/>
            <person name="Kalinowski J."/>
        </authorList>
    </citation>
    <scope>NUCLEOTIDE SEQUENCE [LARGE SCALE GENOMIC DNA]</scope>
    <source>
        <strain evidence="10">ATCC 10234</strain>
    </source>
</reference>
<comment type="similarity">
    <text evidence="6">Belongs to the methyltransferase superfamily. RsmI family.</text>
</comment>
<dbReference type="EMBL" id="CP004353">
    <property type="protein sequence ID" value="AHI22319.1"/>
    <property type="molecule type" value="Genomic_DNA"/>
</dbReference>
<dbReference type="STRING" id="1224164.B843_04650"/>
<dbReference type="InterPro" id="IPR053910">
    <property type="entry name" value="RsmI_HTH"/>
</dbReference>
<protein>
    <recommendedName>
        <fullName evidence="6">Ribosomal RNA small subunit methyltransferase I</fullName>
        <ecNumber evidence="6">2.1.1.198</ecNumber>
    </recommendedName>
    <alternativeName>
        <fullName evidence="6">16S rRNA 2'-O-ribose C1402 methyltransferase</fullName>
    </alternativeName>
    <alternativeName>
        <fullName evidence="6">rRNA (cytidine-2'-O-)-methyltransferase RsmI</fullName>
    </alternativeName>
</protein>
<comment type="function">
    <text evidence="6">Catalyzes the 2'-O-methylation of the ribose of cytidine 1402 (C1402) in 16S rRNA.</text>
</comment>
<evidence type="ECO:0000259" key="7">
    <source>
        <dbReference type="Pfam" id="PF00590"/>
    </source>
</evidence>
<keyword evidence="2 6" id="KW-0698">rRNA processing</keyword>
<dbReference type="eggNOG" id="COG0313">
    <property type="taxonomic scope" value="Bacteria"/>
</dbReference>
<dbReference type="EC" id="2.1.1.198" evidence="6"/>
<evidence type="ECO:0000313" key="9">
    <source>
        <dbReference type="EMBL" id="AHI22319.1"/>
    </source>
</evidence>
<dbReference type="InterPro" id="IPR014776">
    <property type="entry name" value="4pyrrole_Mease_sub2"/>
</dbReference>
<dbReference type="HAMAP" id="MF_01877">
    <property type="entry name" value="16SrRNA_methyltr_I"/>
    <property type="match status" value="1"/>
</dbReference>
<dbReference type="PIRSF" id="PIRSF005917">
    <property type="entry name" value="MTase_YraL"/>
    <property type="match status" value="1"/>
</dbReference>
<dbReference type="Pfam" id="PF00590">
    <property type="entry name" value="TP_methylase"/>
    <property type="match status" value="1"/>
</dbReference>
<evidence type="ECO:0000256" key="5">
    <source>
        <dbReference type="ARBA" id="ARBA00022691"/>
    </source>
</evidence>
<dbReference type="CDD" id="cd11648">
    <property type="entry name" value="RsmI"/>
    <property type="match status" value="1"/>
</dbReference>
<accession>W5Y051</accession>
<dbReference type="Proteomes" id="UP000019222">
    <property type="component" value="Chromosome"/>
</dbReference>
<name>W5Y051_9CORY</name>
<dbReference type="Gene3D" id="3.30.950.10">
    <property type="entry name" value="Methyltransferase, Cobalt-precorrin-4 Transmethylase, Domain 2"/>
    <property type="match status" value="1"/>
</dbReference>
<organism evidence="9 10">
    <name type="scientific">Corynebacterium vitaeruminis DSM 20294</name>
    <dbReference type="NCBI Taxonomy" id="1224164"/>
    <lineage>
        <taxon>Bacteria</taxon>
        <taxon>Bacillati</taxon>
        <taxon>Actinomycetota</taxon>
        <taxon>Actinomycetes</taxon>
        <taxon>Mycobacteriales</taxon>
        <taxon>Corynebacteriaceae</taxon>
        <taxon>Corynebacterium</taxon>
    </lineage>
</organism>
<dbReference type="GO" id="GO:0070677">
    <property type="term" value="F:rRNA (cytosine-2'-O-)-methyltransferase activity"/>
    <property type="evidence" value="ECO:0007669"/>
    <property type="project" value="UniProtKB-UniRule"/>
</dbReference>
<sequence length="287" mass="30440">MSSDLAGNPLPLLPRGIILAATPLGNVGDASPRLAQALAEADVVASEDTRRTRALAQALGVEIRGQVLSNFDHNEQGRAAQLIDYARTGTVVVVTDAGMPIVSDPGFPLVEAAHDAGVPLTCFPGPSAVPVALALSGLHVGKFAFDGFAPRKPGQRRAWLETLAQETRAVCFFESPHRIGDTLAAAAEVLGPDRRAAVARELTKTYEEVKRGTLGELAEWAKDGLRGEISVVIEGVQKKEVTDVRELTEGVEKLVAEGARLKDACAQLAKEHGVSKKELYDAVLEAR</sequence>
<dbReference type="InterPro" id="IPR014777">
    <property type="entry name" value="4pyrrole_Mease_sub1"/>
</dbReference>
<dbReference type="AlphaFoldDB" id="W5Y051"/>
<dbReference type="PANTHER" id="PTHR46111:SF1">
    <property type="entry name" value="RIBOSOMAL RNA SMALL SUBUNIT METHYLTRANSFERASE I"/>
    <property type="match status" value="1"/>
</dbReference>
<keyword evidence="5 6" id="KW-0949">S-adenosyl-L-methionine</keyword>
<dbReference type="KEGG" id="cvt:B843_04650"/>
<dbReference type="InterPro" id="IPR008189">
    <property type="entry name" value="rRNA_ssu_MeTfrase_I"/>
</dbReference>
<dbReference type="InterPro" id="IPR035996">
    <property type="entry name" value="4pyrrol_Methylase_sf"/>
</dbReference>
<dbReference type="SUPFAM" id="SSF53790">
    <property type="entry name" value="Tetrapyrrole methylase"/>
    <property type="match status" value="1"/>
</dbReference>
<keyword evidence="3 6" id="KW-0489">Methyltransferase</keyword>
<keyword evidence="10" id="KW-1185">Reference proteome</keyword>
<comment type="catalytic activity">
    <reaction evidence="6">
        <text>cytidine(1402) in 16S rRNA + S-adenosyl-L-methionine = 2'-O-methylcytidine(1402) in 16S rRNA + S-adenosyl-L-homocysteine + H(+)</text>
        <dbReference type="Rhea" id="RHEA:42924"/>
        <dbReference type="Rhea" id="RHEA-COMP:10285"/>
        <dbReference type="Rhea" id="RHEA-COMP:10286"/>
        <dbReference type="ChEBI" id="CHEBI:15378"/>
        <dbReference type="ChEBI" id="CHEBI:57856"/>
        <dbReference type="ChEBI" id="CHEBI:59789"/>
        <dbReference type="ChEBI" id="CHEBI:74495"/>
        <dbReference type="ChEBI" id="CHEBI:82748"/>
        <dbReference type="EC" id="2.1.1.198"/>
    </reaction>
</comment>
<dbReference type="RefSeq" id="WP_025252357.1">
    <property type="nucleotide sequence ID" value="NZ_CP004353.1"/>
</dbReference>
<dbReference type="PANTHER" id="PTHR46111">
    <property type="entry name" value="RIBOSOMAL RNA SMALL SUBUNIT METHYLTRANSFERASE I"/>
    <property type="match status" value="1"/>
</dbReference>
<evidence type="ECO:0000313" key="10">
    <source>
        <dbReference type="Proteomes" id="UP000019222"/>
    </source>
</evidence>
<evidence type="ECO:0000256" key="2">
    <source>
        <dbReference type="ARBA" id="ARBA00022552"/>
    </source>
</evidence>
<evidence type="ECO:0000256" key="1">
    <source>
        <dbReference type="ARBA" id="ARBA00022490"/>
    </source>
</evidence>
<evidence type="ECO:0000256" key="4">
    <source>
        <dbReference type="ARBA" id="ARBA00022679"/>
    </source>
</evidence>
<evidence type="ECO:0000256" key="3">
    <source>
        <dbReference type="ARBA" id="ARBA00022603"/>
    </source>
</evidence>
<dbReference type="FunFam" id="3.30.950.10:FF:000002">
    <property type="entry name" value="Ribosomal RNA small subunit methyltransferase I"/>
    <property type="match status" value="1"/>
</dbReference>
<dbReference type="InterPro" id="IPR000878">
    <property type="entry name" value="4pyrrol_Mease"/>
</dbReference>
<feature type="domain" description="RsmI HTH" evidence="8">
    <location>
        <begin position="253"/>
        <end position="286"/>
    </location>
</feature>
<comment type="subcellular location">
    <subcellularLocation>
        <location evidence="6">Cytoplasm</location>
    </subcellularLocation>
</comment>
<dbReference type="NCBIfam" id="TIGR00096">
    <property type="entry name" value="16S rRNA (cytidine(1402)-2'-O)-methyltransferase"/>
    <property type="match status" value="1"/>
</dbReference>